<dbReference type="Pfam" id="PF13424">
    <property type="entry name" value="TPR_12"/>
    <property type="match status" value="1"/>
</dbReference>
<keyword evidence="6" id="KW-0732">Signal</keyword>
<feature type="transmembrane region" description="Helical" evidence="5">
    <location>
        <begin position="440"/>
        <end position="461"/>
    </location>
</feature>
<dbReference type="InterPro" id="IPR043128">
    <property type="entry name" value="Rev_trsase/Diguanyl_cyclase"/>
</dbReference>
<evidence type="ECO:0000313" key="8">
    <source>
        <dbReference type="EMBL" id="GAC26186.1"/>
    </source>
</evidence>
<name>K6YQB0_9ALTE</name>
<organism evidence="8 9">
    <name type="scientific">Paraglaciecola mesophila KMM 241</name>
    <dbReference type="NCBI Taxonomy" id="1128912"/>
    <lineage>
        <taxon>Bacteria</taxon>
        <taxon>Pseudomonadati</taxon>
        <taxon>Pseudomonadota</taxon>
        <taxon>Gammaproteobacteria</taxon>
        <taxon>Alteromonadales</taxon>
        <taxon>Alteromonadaceae</taxon>
        <taxon>Paraglaciecola</taxon>
    </lineage>
</organism>
<dbReference type="Pfam" id="PF00990">
    <property type="entry name" value="GGDEF"/>
    <property type="match status" value="1"/>
</dbReference>
<feature type="chain" id="PRO_5003901341" description="diguanylate cyclase" evidence="6">
    <location>
        <begin position="26"/>
        <end position="634"/>
    </location>
</feature>
<keyword evidence="4" id="KW-0175">Coiled coil</keyword>
<dbReference type="FunFam" id="3.30.70.270:FF:000001">
    <property type="entry name" value="Diguanylate cyclase domain protein"/>
    <property type="match status" value="1"/>
</dbReference>
<feature type="signal peptide" evidence="6">
    <location>
        <begin position="1"/>
        <end position="25"/>
    </location>
</feature>
<evidence type="ECO:0000313" key="9">
    <source>
        <dbReference type="Proteomes" id="UP000006263"/>
    </source>
</evidence>
<dbReference type="Gene3D" id="3.30.70.270">
    <property type="match status" value="1"/>
</dbReference>
<dbReference type="AlphaFoldDB" id="K6YQB0"/>
<dbReference type="PROSITE" id="PS50887">
    <property type="entry name" value="GGDEF"/>
    <property type="match status" value="1"/>
</dbReference>
<dbReference type="OrthoDB" id="6191081at2"/>
<evidence type="ECO:0000259" key="7">
    <source>
        <dbReference type="PROSITE" id="PS50887"/>
    </source>
</evidence>
<dbReference type="SMART" id="SM00267">
    <property type="entry name" value="GGDEF"/>
    <property type="match status" value="1"/>
</dbReference>
<dbReference type="EMBL" id="BAEP01000075">
    <property type="protein sequence ID" value="GAC26186.1"/>
    <property type="molecule type" value="Genomic_DNA"/>
</dbReference>
<dbReference type="GO" id="GO:0043709">
    <property type="term" value="P:cell adhesion involved in single-species biofilm formation"/>
    <property type="evidence" value="ECO:0007669"/>
    <property type="project" value="TreeGrafter"/>
</dbReference>
<feature type="coiled-coil region" evidence="4">
    <location>
        <begin position="390"/>
        <end position="435"/>
    </location>
</feature>
<comment type="catalytic activity">
    <reaction evidence="3">
        <text>2 GTP = 3',3'-c-di-GMP + 2 diphosphate</text>
        <dbReference type="Rhea" id="RHEA:24898"/>
        <dbReference type="ChEBI" id="CHEBI:33019"/>
        <dbReference type="ChEBI" id="CHEBI:37565"/>
        <dbReference type="ChEBI" id="CHEBI:58805"/>
        <dbReference type="EC" id="2.7.7.65"/>
    </reaction>
</comment>
<dbReference type="SUPFAM" id="SSF55073">
    <property type="entry name" value="Nucleotide cyclase"/>
    <property type="match status" value="1"/>
</dbReference>
<dbReference type="InterPro" id="IPR029787">
    <property type="entry name" value="Nucleotide_cyclase"/>
</dbReference>
<proteinExistence type="predicted"/>
<evidence type="ECO:0000256" key="2">
    <source>
        <dbReference type="ARBA" id="ARBA00012528"/>
    </source>
</evidence>
<dbReference type="Gene3D" id="1.25.40.10">
    <property type="entry name" value="Tetratricopeptide repeat domain"/>
    <property type="match status" value="1"/>
</dbReference>
<dbReference type="NCBIfam" id="TIGR00254">
    <property type="entry name" value="GGDEF"/>
    <property type="match status" value="1"/>
</dbReference>
<evidence type="ECO:0000256" key="4">
    <source>
        <dbReference type="SAM" id="Coils"/>
    </source>
</evidence>
<dbReference type="PANTHER" id="PTHR45138">
    <property type="entry name" value="REGULATORY COMPONENTS OF SENSORY TRANSDUCTION SYSTEM"/>
    <property type="match status" value="1"/>
</dbReference>
<dbReference type="CDD" id="cd01949">
    <property type="entry name" value="GGDEF"/>
    <property type="match status" value="1"/>
</dbReference>
<sequence>MHTSSILSIIFLLLFSFCSSKCAFAQDASDESEAQLLAKIDVLKTENANSPIDKLNKLLPIIESCEQKSWLVACLYAYTLKAEVLLASSKINEAEALLPRLMTSANALNEPIILIRLELVDLNIRDSKGLFAGITEQHTRLLVKANNIESPRLAGEIYHDVGDSQYQFLDYTGALVSLNKAYESYQLANDLSAVGSVLNTLANLNNTLENTDIALDYLRKALAVSYQLKNKFATSIVLYNMSVSYSLSENLEEARNYMQQAMQMSAELDDEVGVAWAKKELARYDIDSQNWHTALARFNEIEPILMQSGSALSLFETRIGQAQAYLGLNELDLAAKKSEQSHLLLENLKDPTYTIKLGKLDADIAYANKNFQRAFDILAQNYAFADKVRVEEKQKEIEKQLIRFNSALKEKENQALITENKLKNLQIEQQEAQQAAQQRIWWLVIGFSALILVFIGFMLFIQIKNRNHFKAMALNDHLTKAPNRRAILDYAEIRFQESSRTQQPLMVGIIDIDNFKKLNDTHGHDVGDDVLVAFAMACKNVIRQYDRFGRYGGEEWLFVFANTTAQDISVIFVRIREEFNKIIQQRHQNFNYVTFSMGVASYSKDVDHTLQQLINCADKLLYQAKAQGKDQVCF</sequence>
<evidence type="ECO:0000256" key="1">
    <source>
        <dbReference type="ARBA" id="ARBA00001946"/>
    </source>
</evidence>
<dbReference type="eggNOG" id="COG3706">
    <property type="taxonomic scope" value="Bacteria"/>
</dbReference>
<protein>
    <recommendedName>
        <fullName evidence="2">diguanylate cyclase</fullName>
        <ecNumber evidence="2">2.7.7.65</ecNumber>
    </recommendedName>
</protein>
<evidence type="ECO:0000256" key="6">
    <source>
        <dbReference type="SAM" id="SignalP"/>
    </source>
</evidence>
<dbReference type="GO" id="GO:1902201">
    <property type="term" value="P:negative regulation of bacterial-type flagellum-dependent cell motility"/>
    <property type="evidence" value="ECO:0007669"/>
    <property type="project" value="TreeGrafter"/>
</dbReference>
<dbReference type="EC" id="2.7.7.65" evidence="2"/>
<keyword evidence="5" id="KW-1133">Transmembrane helix</keyword>
<evidence type="ECO:0000256" key="3">
    <source>
        <dbReference type="ARBA" id="ARBA00034247"/>
    </source>
</evidence>
<reference evidence="8 9" key="1">
    <citation type="journal article" date="2017" name="Antonie Van Leeuwenhoek">
        <title>Rhizobium rhizosphaerae sp. nov., a novel species isolated from rice rhizosphere.</title>
        <authorList>
            <person name="Zhao J.J."/>
            <person name="Zhang J."/>
            <person name="Zhang R.J."/>
            <person name="Zhang C.W."/>
            <person name="Yin H.Q."/>
            <person name="Zhang X.X."/>
        </authorList>
    </citation>
    <scope>NUCLEOTIDE SEQUENCE [LARGE SCALE GENOMIC DNA]</scope>
    <source>
        <strain evidence="8 9">KMM 241</strain>
    </source>
</reference>
<keyword evidence="5" id="KW-0812">Transmembrane</keyword>
<dbReference type="GO" id="GO:0052621">
    <property type="term" value="F:diguanylate cyclase activity"/>
    <property type="evidence" value="ECO:0007669"/>
    <property type="project" value="UniProtKB-EC"/>
</dbReference>
<dbReference type="InterPro" id="IPR050469">
    <property type="entry name" value="Diguanylate_Cyclase"/>
</dbReference>
<dbReference type="PANTHER" id="PTHR45138:SF9">
    <property type="entry name" value="DIGUANYLATE CYCLASE DGCM-RELATED"/>
    <property type="match status" value="1"/>
</dbReference>
<accession>K6YQB0</accession>
<dbReference type="InterPro" id="IPR011990">
    <property type="entry name" value="TPR-like_helical_dom_sf"/>
</dbReference>
<evidence type="ECO:0000256" key="5">
    <source>
        <dbReference type="SAM" id="Phobius"/>
    </source>
</evidence>
<dbReference type="GO" id="GO:0005886">
    <property type="term" value="C:plasma membrane"/>
    <property type="evidence" value="ECO:0007669"/>
    <property type="project" value="TreeGrafter"/>
</dbReference>
<comment type="caution">
    <text evidence="8">The sequence shown here is derived from an EMBL/GenBank/DDBJ whole genome shotgun (WGS) entry which is preliminary data.</text>
</comment>
<dbReference type="Proteomes" id="UP000006263">
    <property type="component" value="Unassembled WGS sequence"/>
</dbReference>
<dbReference type="RefSeq" id="WP_006994337.1">
    <property type="nucleotide sequence ID" value="NZ_BAEP01000075.1"/>
</dbReference>
<dbReference type="SUPFAM" id="SSF48452">
    <property type="entry name" value="TPR-like"/>
    <property type="match status" value="1"/>
</dbReference>
<feature type="domain" description="GGDEF" evidence="7">
    <location>
        <begin position="503"/>
        <end position="634"/>
    </location>
</feature>
<keyword evidence="5" id="KW-0472">Membrane</keyword>
<gene>
    <name evidence="8" type="ORF">GMES_3913</name>
</gene>
<dbReference type="InterPro" id="IPR000160">
    <property type="entry name" value="GGDEF_dom"/>
</dbReference>
<comment type="cofactor">
    <cofactor evidence="1">
        <name>Mg(2+)</name>
        <dbReference type="ChEBI" id="CHEBI:18420"/>
    </cofactor>
</comment>